<dbReference type="PANTHER" id="PTHR47974:SF18">
    <property type="entry name" value="RECEPTOR-LIKE SERINE_THREONINE-PROTEIN KINASE"/>
    <property type="match status" value="1"/>
</dbReference>
<comment type="similarity">
    <text evidence="17">Belongs to the protein kinase superfamily. Ser/Thr protein kinase family.</text>
</comment>
<keyword evidence="2 17" id="KW-0723">Serine/threonine-protein kinase</keyword>
<dbReference type="InterPro" id="IPR000719">
    <property type="entry name" value="Prot_kinase_dom"/>
</dbReference>
<dbReference type="FunFam" id="1.10.510.10:FF:000590">
    <property type="entry name" value="PR5-like receptor kinase"/>
    <property type="match status" value="1"/>
</dbReference>
<dbReference type="Gene3D" id="3.30.200.20">
    <property type="entry name" value="Phosphorylase Kinase, domain 1"/>
    <property type="match status" value="1"/>
</dbReference>
<feature type="binding site" evidence="18">
    <location>
        <position position="538"/>
    </location>
    <ligand>
        <name>ATP</name>
        <dbReference type="ChEBI" id="CHEBI:30616"/>
    </ligand>
</feature>
<evidence type="ECO:0000256" key="10">
    <source>
        <dbReference type="ARBA" id="ARBA00022989"/>
    </source>
</evidence>
<evidence type="ECO:0000256" key="19">
    <source>
        <dbReference type="SAM" id="Phobius"/>
    </source>
</evidence>
<dbReference type="SMART" id="SM00108">
    <property type="entry name" value="B_lectin"/>
    <property type="match status" value="1"/>
</dbReference>
<dbReference type="InterPro" id="IPR017441">
    <property type="entry name" value="Protein_kinase_ATP_BS"/>
</dbReference>
<evidence type="ECO:0000256" key="17">
    <source>
        <dbReference type="PIRNR" id="PIRNR000641"/>
    </source>
</evidence>
<keyword evidence="6 20" id="KW-0732">Signal</keyword>
<comment type="catalytic activity">
    <reaction evidence="15 17">
        <text>L-threonyl-[protein] + ATP = O-phospho-L-threonyl-[protein] + ADP + H(+)</text>
        <dbReference type="Rhea" id="RHEA:46608"/>
        <dbReference type="Rhea" id="RHEA-COMP:11060"/>
        <dbReference type="Rhea" id="RHEA-COMP:11605"/>
        <dbReference type="ChEBI" id="CHEBI:15378"/>
        <dbReference type="ChEBI" id="CHEBI:30013"/>
        <dbReference type="ChEBI" id="CHEBI:30616"/>
        <dbReference type="ChEBI" id="CHEBI:61977"/>
        <dbReference type="ChEBI" id="CHEBI:456216"/>
        <dbReference type="EC" id="2.7.11.1"/>
    </reaction>
</comment>
<dbReference type="InterPro" id="IPR008271">
    <property type="entry name" value="Ser/Thr_kinase_AS"/>
</dbReference>
<name>A0ABD1FYN0_SALDI</name>
<feature type="domain" description="Protein kinase" evidence="21">
    <location>
        <begin position="510"/>
        <end position="798"/>
    </location>
</feature>
<feature type="domain" description="Bulb-type lectin" evidence="22">
    <location>
        <begin position="26"/>
        <end position="144"/>
    </location>
</feature>
<dbReference type="Gene3D" id="2.90.10.10">
    <property type="entry name" value="Bulb-type lectin domain"/>
    <property type="match status" value="2"/>
</dbReference>
<keyword evidence="9 17" id="KW-0067">ATP-binding</keyword>
<dbReference type="PROSITE" id="PS50011">
    <property type="entry name" value="PROTEIN_KINASE_DOM"/>
    <property type="match status" value="1"/>
</dbReference>
<dbReference type="InterPro" id="IPR024171">
    <property type="entry name" value="SRK-like_kinase"/>
</dbReference>
<comment type="subcellular location">
    <subcellularLocation>
        <location evidence="1">Membrane</location>
        <topology evidence="1">Single-pass type I membrane protein</topology>
    </subcellularLocation>
</comment>
<keyword evidence="7 17" id="KW-0547">Nucleotide-binding</keyword>
<dbReference type="Pfam" id="PF01453">
    <property type="entry name" value="B_lectin"/>
    <property type="match status" value="1"/>
</dbReference>
<evidence type="ECO:0000256" key="4">
    <source>
        <dbReference type="ARBA" id="ARBA00022679"/>
    </source>
</evidence>
<dbReference type="GO" id="GO:0005524">
    <property type="term" value="F:ATP binding"/>
    <property type="evidence" value="ECO:0007669"/>
    <property type="project" value="UniProtKB-UniRule"/>
</dbReference>
<feature type="signal peptide" evidence="20">
    <location>
        <begin position="1"/>
        <end position="17"/>
    </location>
</feature>
<evidence type="ECO:0000256" key="7">
    <source>
        <dbReference type="ARBA" id="ARBA00022741"/>
    </source>
</evidence>
<reference evidence="23 24" key="1">
    <citation type="submission" date="2024-06" db="EMBL/GenBank/DDBJ databases">
        <title>A chromosome level genome sequence of Diviner's sage (Salvia divinorum).</title>
        <authorList>
            <person name="Ford S.A."/>
            <person name="Ro D.-K."/>
            <person name="Ness R.W."/>
            <person name="Phillips M.A."/>
        </authorList>
    </citation>
    <scope>NUCLEOTIDE SEQUENCE [LARGE SCALE GENOMIC DNA]</scope>
    <source>
        <strain evidence="23">SAF-2024a</strain>
        <tissue evidence="23">Leaf</tissue>
    </source>
</reference>
<dbReference type="InterPro" id="IPR011009">
    <property type="entry name" value="Kinase-like_dom_sf"/>
</dbReference>
<dbReference type="PIRSF" id="PIRSF000641">
    <property type="entry name" value="SRK"/>
    <property type="match status" value="1"/>
</dbReference>
<evidence type="ECO:0000256" key="15">
    <source>
        <dbReference type="ARBA" id="ARBA00047899"/>
    </source>
</evidence>
<keyword evidence="5 19" id="KW-0812">Transmembrane</keyword>
<evidence type="ECO:0000256" key="5">
    <source>
        <dbReference type="ARBA" id="ARBA00022692"/>
    </source>
</evidence>
<organism evidence="23 24">
    <name type="scientific">Salvia divinorum</name>
    <name type="common">Maria pastora</name>
    <name type="synonym">Diviner's sage</name>
    <dbReference type="NCBI Taxonomy" id="28513"/>
    <lineage>
        <taxon>Eukaryota</taxon>
        <taxon>Viridiplantae</taxon>
        <taxon>Streptophyta</taxon>
        <taxon>Embryophyta</taxon>
        <taxon>Tracheophyta</taxon>
        <taxon>Spermatophyta</taxon>
        <taxon>Magnoliopsida</taxon>
        <taxon>eudicotyledons</taxon>
        <taxon>Gunneridae</taxon>
        <taxon>Pentapetalae</taxon>
        <taxon>asterids</taxon>
        <taxon>lamiids</taxon>
        <taxon>Lamiales</taxon>
        <taxon>Lamiaceae</taxon>
        <taxon>Nepetoideae</taxon>
        <taxon>Mentheae</taxon>
        <taxon>Salviinae</taxon>
        <taxon>Salvia</taxon>
        <taxon>Salvia subgen. Calosphace</taxon>
    </lineage>
</organism>
<dbReference type="InterPro" id="IPR000858">
    <property type="entry name" value="S_locus_glycoprot_dom"/>
</dbReference>
<dbReference type="EMBL" id="JBEAFC010000011">
    <property type="protein sequence ID" value="KAL1536931.1"/>
    <property type="molecule type" value="Genomic_DNA"/>
</dbReference>
<dbReference type="SUPFAM" id="SSF51110">
    <property type="entry name" value="alpha-D-mannose-specific plant lectins"/>
    <property type="match status" value="1"/>
</dbReference>
<evidence type="ECO:0000256" key="2">
    <source>
        <dbReference type="ARBA" id="ARBA00022527"/>
    </source>
</evidence>
<evidence type="ECO:0000259" key="21">
    <source>
        <dbReference type="PROSITE" id="PS50011"/>
    </source>
</evidence>
<dbReference type="Proteomes" id="UP001567538">
    <property type="component" value="Unassembled WGS sequence"/>
</dbReference>
<comment type="catalytic activity">
    <reaction evidence="16 17">
        <text>L-seryl-[protein] + ATP = O-phospho-L-seryl-[protein] + ADP + H(+)</text>
        <dbReference type="Rhea" id="RHEA:17989"/>
        <dbReference type="Rhea" id="RHEA-COMP:9863"/>
        <dbReference type="Rhea" id="RHEA-COMP:11604"/>
        <dbReference type="ChEBI" id="CHEBI:15378"/>
        <dbReference type="ChEBI" id="CHEBI:29999"/>
        <dbReference type="ChEBI" id="CHEBI:30616"/>
        <dbReference type="ChEBI" id="CHEBI:83421"/>
        <dbReference type="ChEBI" id="CHEBI:456216"/>
        <dbReference type="EC" id="2.7.11.1"/>
    </reaction>
</comment>
<evidence type="ECO:0000313" key="23">
    <source>
        <dbReference type="EMBL" id="KAL1536931.1"/>
    </source>
</evidence>
<evidence type="ECO:0000259" key="22">
    <source>
        <dbReference type="PROSITE" id="PS50927"/>
    </source>
</evidence>
<evidence type="ECO:0000256" key="6">
    <source>
        <dbReference type="ARBA" id="ARBA00022729"/>
    </source>
</evidence>
<dbReference type="GO" id="GO:0004674">
    <property type="term" value="F:protein serine/threonine kinase activity"/>
    <property type="evidence" value="ECO:0007669"/>
    <property type="project" value="UniProtKB-KW"/>
</dbReference>
<dbReference type="EC" id="2.7.11.1" evidence="17"/>
<keyword evidence="10 19" id="KW-1133">Transmembrane helix</keyword>
<keyword evidence="11 19" id="KW-0472">Membrane</keyword>
<evidence type="ECO:0000256" key="16">
    <source>
        <dbReference type="ARBA" id="ARBA00048679"/>
    </source>
</evidence>
<evidence type="ECO:0000256" key="8">
    <source>
        <dbReference type="ARBA" id="ARBA00022777"/>
    </source>
</evidence>
<sequence>MAAFAALFLFLSAAVSAAAAFQGISLISLLSSLTPTANPAWFSDSNTFAFGFRETEDGYAVCIFFGSIKERTVVWTANTDNPVVPDDVVLVLTEDGLVLQKSGTEDILSRIDNSSQPIASAAMLDNGNFVLYNANASVIWQSFDYPTDSLLPGQRLPPGGMLLSRAAKTDLKTGIFRLWMQYDANLVLYYMYGLDTPIDAYYSFETWGMGNNVSLNLENDGRLGLYNGSVLQMSLTAGGNPIVGAIYLVRLDWDGILRLYNRSLEKEDNWKSLWSVTEDKCLPKGLCGINSYCTNTDGDAECRCLPGFGIARDGEWSAGCTSDLRVDCRDKNQTRGYEMTSVLNVTWEDNYYSASRGTAQEHCKQGCLQDCICIVALFKDGECRKQKLPLSYGRFSPNATDMAFVRVNSLNYIHPGITGQRQRLTDVQKNVLLVSIWLKFCNLYYVYHSAGVSLGILGLLMSVIIYYVRRQRGWCNQSQANKQSLDKFVLNHGYMAPKRYSYNEIKRITKSFTEKLGQGGYGVVYKGKLPDGQLVAVKVLKNTHDNVEEFVNEVASISRTSHVNIVNLLGFCYERNKKALVYEFMPNKSLDKFIHKSQSADPNCSLGWRKMYEIAVGVAQGLEYLHRGCNTRIVHFDIKPQNILLDEDFCPKISDFGLAKLCVKKQSMISMLGTRGTIGYIAPEVFSRNFGVVSHKSDVYSYGIMLLRMAETGTNVETKSSQSSEHYFLEEIYEHVVVQNEKIHALMTEEEEEVVRKMLMVGFWCTQTAPLDRPSMNKVVDMLQGNLQSIQIPPMPFLLSSPKPQFSCSLPVIVETYATPYGLINHYQPRGTLP</sequence>
<dbReference type="Gene3D" id="1.10.510.10">
    <property type="entry name" value="Transferase(Phosphotransferase) domain 1"/>
    <property type="match status" value="1"/>
</dbReference>
<dbReference type="CDD" id="cd00054">
    <property type="entry name" value="EGF_CA"/>
    <property type="match status" value="1"/>
</dbReference>
<keyword evidence="8 17" id="KW-0418">Kinase</keyword>
<dbReference type="GO" id="GO:0016020">
    <property type="term" value="C:membrane"/>
    <property type="evidence" value="ECO:0007669"/>
    <property type="project" value="UniProtKB-SubCell"/>
</dbReference>
<comment type="caution">
    <text evidence="23">The sequence shown here is derived from an EMBL/GenBank/DDBJ whole genome shotgun (WGS) entry which is preliminary data.</text>
</comment>
<dbReference type="PROSITE" id="PS00107">
    <property type="entry name" value="PROTEIN_KINASE_ATP"/>
    <property type="match status" value="1"/>
</dbReference>
<keyword evidence="4 17" id="KW-0808">Transferase</keyword>
<protein>
    <recommendedName>
        <fullName evidence="17">Receptor-like serine/threonine-protein kinase</fullName>
        <ecNumber evidence="17">2.7.11.1</ecNumber>
    </recommendedName>
</protein>
<evidence type="ECO:0000256" key="18">
    <source>
        <dbReference type="PROSITE-ProRule" id="PRU10141"/>
    </source>
</evidence>
<evidence type="ECO:0000256" key="3">
    <source>
        <dbReference type="ARBA" id="ARBA00022536"/>
    </source>
</evidence>
<accession>A0ABD1FYN0</accession>
<evidence type="ECO:0000256" key="14">
    <source>
        <dbReference type="ARBA" id="ARBA00023180"/>
    </source>
</evidence>
<evidence type="ECO:0000256" key="20">
    <source>
        <dbReference type="SAM" id="SignalP"/>
    </source>
</evidence>
<evidence type="ECO:0000256" key="9">
    <source>
        <dbReference type="ARBA" id="ARBA00022840"/>
    </source>
</evidence>
<dbReference type="InterPro" id="IPR001480">
    <property type="entry name" value="Bulb-type_lectin_dom"/>
</dbReference>
<keyword evidence="12" id="KW-1015">Disulfide bond</keyword>
<keyword evidence="14" id="KW-0325">Glycoprotein</keyword>
<evidence type="ECO:0000256" key="13">
    <source>
        <dbReference type="ARBA" id="ARBA00023170"/>
    </source>
</evidence>
<dbReference type="PROSITE" id="PS00108">
    <property type="entry name" value="PROTEIN_KINASE_ST"/>
    <property type="match status" value="1"/>
</dbReference>
<keyword evidence="13" id="KW-0675">Receptor</keyword>
<evidence type="ECO:0000256" key="1">
    <source>
        <dbReference type="ARBA" id="ARBA00004479"/>
    </source>
</evidence>
<feature type="chain" id="PRO_5044822166" description="Receptor-like serine/threonine-protein kinase" evidence="20">
    <location>
        <begin position="18"/>
        <end position="834"/>
    </location>
</feature>
<dbReference type="SUPFAM" id="SSF56112">
    <property type="entry name" value="Protein kinase-like (PK-like)"/>
    <property type="match status" value="1"/>
</dbReference>
<dbReference type="InterPro" id="IPR036426">
    <property type="entry name" value="Bulb-type_lectin_dom_sf"/>
</dbReference>
<evidence type="ECO:0000313" key="24">
    <source>
        <dbReference type="Proteomes" id="UP001567538"/>
    </source>
</evidence>
<proteinExistence type="inferred from homology"/>
<dbReference type="Pfam" id="PF00954">
    <property type="entry name" value="S_locus_glycop"/>
    <property type="match status" value="1"/>
</dbReference>
<keyword evidence="3" id="KW-0245">EGF-like domain</keyword>
<dbReference type="Pfam" id="PF00069">
    <property type="entry name" value="Pkinase"/>
    <property type="match status" value="1"/>
</dbReference>
<dbReference type="PROSITE" id="PS50927">
    <property type="entry name" value="BULB_LECTIN"/>
    <property type="match status" value="1"/>
</dbReference>
<dbReference type="AlphaFoldDB" id="A0ABD1FYN0"/>
<dbReference type="SMART" id="SM00220">
    <property type="entry name" value="S_TKc"/>
    <property type="match status" value="1"/>
</dbReference>
<dbReference type="FunFam" id="3.30.200.20:FF:000059">
    <property type="entry name" value="S-receptor-like serine/threonine-protein kinase"/>
    <property type="match status" value="1"/>
</dbReference>
<gene>
    <name evidence="23" type="ORF">AAHA92_29503</name>
</gene>
<evidence type="ECO:0000256" key="11">
    <source>
        <dbReference type="ARBA" id="ARBA00023136"/>
    </source>
</evidence>
<feature type="transmembrane region" description="Helical" evidence="19">
    <location>
        <begin position="445"/>
        <end position="468"/>
    </location>
</feature>
<evidence type="ECO:0000256" key="12">
    <source>
        <dbReference type="ARBA" id="ARBA00023157"/>
    </source>
</evidence>
<dbReference type="PANTHER" id="PTHR47974">
    <property type="entry name" value="OS07G0415500 PROTEIN"/>
    <property type="match status" value="1"/>
</dbReference>
<keyword evidence="24" id="KW-1185">Reference proteome</keyword>